<dbReference type="AlphaFoldDB" id="A0A1M4TUI0"/>
<dbReference type="InterPro" id="IPR019734">
    <property type="entry name" value="TPR_rpt"/>
</dbReference>
<dbReference type="Pfam" id="PF13432">
    <property type="entry name" value="TPR_16"/>
    <property type="match status" value="1"/>
</dbReference>
<dbReference type="STRING" id="1484053.SAMN05444274_101474"/>
<keyword evidence="2" id="KW-0732">Signal</keyword>
<organism evidence="3 4">
    <name type="scientific">Mariniphaga anaerophila</name>
    <dbReference type="NCBI Taxonomy" id="1484053"/>
    <lineage>
        <taxon>Bacteria</taxon>
        <taxon>Pseudomonadati</taxon>
        <taxon>Bacteroidota</taxon>
        <taxon>Bacteroidia</taxon>
        <taxon>Marinilabiliales</taxon>
        <taxon>Prolixibacteraceae</taxon>
        <taxon>Mariniphaga</taxon>
    </lineage>
</organism>
<sequence length="284" mass="30846">MKRVFIVMAALLLSVFSFAQDAAEKINQANEALKAEDYAKAFTLYDEAMKNIGDVQVEPAINFNIGFAAYKSDNLQGTIEYLDKAIEAGVNVSKSYEYKALAYGDKKDFKSAVENYEKAIAADEEKDPSLVFNAAIAAYRGELLDKAVELFSKSVESGYRGETALFYKAMTLRKQNKDDEYKATLEKGVAKFPGDDKISSALANIYVSEGNDIYKKGVAILTAANGKVSSGAITTADDAYTAEVEKAKTEFKSAVEVLEKAKAIDAGNKNAQKLIDACNAVLES</sequence>
<proteinExistence type="predicted"/>
<reference evidence="4" key="1">
    <citation type="submission" date="2016-11" db="EMBL/GenBank/DDBJ databases">
        <authorList>
            <person name="Varghese N."/>
            <person name="Submissions S."/>
        </authorList>
    </citation>
    <scope>NUCLEOTIDE SEQUENCE [LARGE SCALE GENOMIC DNA]</scope>
    <source>
        <strain evidence="4">DSM 26910</strain>
    </source>
</reference>
<dbReference type="PROSITE" id="PS50005">
    <property type="entry name" value="TPR"/>
    <property type="match status" value="1"/>
</dbReference>
<protein>
    <submittedName>
        <fullName evidence="3">Tetratricopeptide repeat-containing protein</fullName>
    </submittedName>
</protein>
<gene>
    <name evidence="3" type="ORF">SAMN05444274_101474</name>
</gene>
<dbReference type="SMART" id="SM00028">
    <property type="entry name" value="TPR"/>
    <property type="match status" value="3"/>
</dbReference>
<feature type="repeat" description="TPR" evidence="1">
    <location>
        <begin position="93"/>
        <end position="126"/>
    </location>
</feature>
<dbReference type="OrthoDB" id="1119984at2"/>
<keyword evidence="1" id="KW-0802">TPR repeat</keyword>
<evidence type="ECO:0000256" key="2">
    <source>
        <dbReference type="SAM" id="SignalP"/>
    </source>
</evidence>
<dbReference type="RefSeq" id="WP_072998549.1">
    <property type="nucleotide sequence ID" value="NZ_FQUM01000001.1"/>
</dbReference>
<keyword evidence="4" id="KW-1185">Reference proteome</keyword>
<evidence type="ECO:0000313" key="4">
    <source>
        <dbReference type="Proteomes" id="UP000184164"/>
    </source>
</evidence>
<dbReference type="Gene3D" id="1.25.40.10">
    <property type="entry name" value="Tetratricopeptide repeat domain"/>
    <property type="match status" value="2"/>
</dbReference>
<dbReference type="SUPFAM" id="SSF81901">
    <property type="entry name" value="HCP-like"/>
    <property type="match status" value="1"/>
</dbReference>
<dbReference type="Proteomes" id="UP000184164">
    <property type="component" value="Unassembled WGS sequence"/>
</dbReference>
<feature type="signal peptide" evidence="2">
    <location>
        <begin position="1"/>
        <end position="19"/>
    </location>
</feature>
<feature type="chain" id="PRO_5012680017" evidence="2">
    <location>
        <begin position="20"/>
        <end position="284"/>
    </location>
</feature>
<dbReference type="EMBL" id="FQUM01000001">
    <property type="protein sequence ID" value="SHE48140.1"/>
    <property type="molecule type" value="Genomic_DNA"/>
</dbReference>
<evidence type="ECO:0000313" key="3">
    <source>
        <dbReference type="EMBL" id="SHE48140.1"/>
    </source>
</evidence>
<accession>A0A1M4TUI0</accession>
<evidence type="ECO:0000256" key="1">
    <source>
        <dbReference type="PROSITE-ProRule" id="PRU00339"/>
    </source>
</evidence>
<dbReference type="InterPro" id="IPR011990">
    <property type="entry name" value="TPR-like_helical_dom_sf"/>
</dbReference>
<name>A0A1M4TUI0_9BACT</name>